<evidence type="ECO:0000313" key="2">
    <source>
        <dbReference type="EMBL" id="TNJ67134.1"/>
    </source>
</evidence>
<dbReference type="EMBL" id="VDCQ01000006">
    <property type="protein sequence ID" value="TNJ67134.1"/>
    <property type="molecule type" value="Genomic_DNA"/>
</dbReference>
<feature type="region of interest" description="Disordered" evidence="1">
    <location>
        <begin position="35"/>
        <end position="61"/>
    </location>
</feature>
<accession>A0A5C4TDH5</accession>
<name>A0A5C4TDH5_9BACL</name>
<feature type="region of interest" description="Disordered" evidence="1">
    <location>
        <begin position="152"/>
        <end position="193"/>
    </location>
</feature>
<feature type="compositionally biased region" description="Basic residues" evidence="1">
    <location>
        <begin position="160"/>
        <end position="173"/>
    </location>
</feature>
<protein>
    <submittedName>
        <fullName evidence="2">Uncharacterized protein</fullName>
    </submittedName>
</protein>
<proteinExistence type="predicted"/>
<dbReference type="AlphaFoldDB" id="A0A5C4TDH5"/>
<feature type="compositionally biased region" description="Basic and acidic residues" evidence="1">
    <location>
        <begin position="174"/>
        <end position="185"/>
    </location>
</feature>
<evidence type="ECO:0000313" key="3">
    <source>
        <dbReference type="Proteomes" id="UP000307943"/>
    </source>
</evidence>
<dbReference type="RefSeq" id="WP_139601269.1">
    <property type="nucleotide sequence ID" value="NZ_VDCQ01000006.1"/>
</dbReference>
<gene>
    <name evidence="2" type="ORF">FE784_06195</name>
</gene>
<comment type="caution">
    <text evidence="2">The sequence shown here is derived from an EMBL/GenBank/DDBJ whole genome shotgun (WGS) entry which is preliminary data.</text>
</comment>
<organism evidence="2 3">
    <name type="scientific">Paenibacillus hemerocallicola</name>
    <dbReference type="NCBI Taxonomy" id="1172614"/>
    <lineage>
        <taxon>Bacteria</taxon>
        <taxon>Bacillati</taxon>
        <taxon>Bacillota</taxon>
        <taxon>Bacilli</taxon>
        <taxon>Bacillales</taxon>
        <taxon>Paenibacillaceae</taxon>
        <taxon>Paenibacillus</taxon>
    </lineage>
</organism>
<dbReference type="Proteomes" id="UP000307943">
    <property type="component" value="Unassembled WGS sequence"/>
</dbReference>
<keyword evidence="3" id="KW-1185">Reference proteome</keyword>
<sequence length="193" mass="21495">MNTRNTLKRLALGTFVLGMSGTIFFSAPGLQAHASVRHPESPEARQTVPDAGPSSAAKDEKERHKGFFLIEDAAAIIGIDKGELMKQLEGGKSIVEVAGTKGIQEADLINRLLAIRLQKIDEAVKSGKWTQEKADRIKERLPEHIKMLVNNKDWKDWHKGKDHKGKEHKGKDHKGKENKKAKETQADNDAFPF</sequence>
<evidence type="ECO:0000256" key="1">
    <source>
        <dbReference type="SAM" id="MobiDB-lite"/>
    </source>
</evidence>
<dbReference type="OrthoDB" id="2375390at2"/>
<reference evidence="2 3" key="1">
    <citation type="submission" date="2019-05" db="EMBL/GenBank/DDBJ databases">
        <title>We sequenced the genome of Paenibacillus hemerocallicola KCTC 33185 for further insight into its adaptation and study the phylogeny of Paenibacillus.</title>
        <authorList>
            <person name="Narsing Rao M.P."/>
        </authorList>
    </citation>
    <scope>NUCLEOTIDE SEQUENCE [LARGE SCALE GENOMIC DNA]</scope>
    <source>
        <strain evidence="2 3">KCTC 33185</strain>
    </source>
</reference>